<feature type="binding site" evidence="11">
    <location>
        <begin position="161"/>
        <end position="163"/>
    </location>
    <ligand>
        <name>NADP(+)</name>
        <dbReference type="ChEBI" id="CHEBI:58349"/>
    </ligand>
</feature>
<keyword evidence="5 11" id="KW-0378">Hydrolase</keyword>
<accession>A0A1G2M4H9</accession>
<evidence type="ECO:0000259" key="12">
    <source>
        <dbReference type="Pfam" id="PF00763"/>
    </source>
</evidence>
<dbReference type="CDD" id="cd01080">
    <property type="entry name" value="NAD_bind_m-THF_DH_Cyclohyd"/>
    <property type="match status" value="1"/>
</dbReference>
<dbReference type="GO" id="GO:0000105">
    <property type="term" value="P:L-histidine biosynthetic process"/>
    <property type="evidence" value="ECO:0007669"/>
    <property type="project" value="UniProtKB-KW"/>
</dbReference>
<comment type="subunit">
    <text evidence="2 11">Homodimer.</text>
</comment>
<sequence length="291" mass="31857">MILLDGKKVRDQRVPELRREIRELGFAPVLGIVQIGRLERSEAYVIQKIRFGELIGARIEQVRLSADVSTEDVLFEIRRLNADPAVNGVIIQLPLPQGIDRRVVIEAIDPTKDVDGLTARNLKSLLENDHQGFLPATTKGVLSLLRHYEVPIEGREVVVVGRSLLVGKSTALAFLNENATVTICHRFTRDLPEVTKRGDILVVATGSPLLITPEHVHKGQVVVDVGINVSNKESLAEEISAPKLIGDVDFVRVKDQVLAISPVPGGVGPMTVLSLFENLIEAARRHGASAR</sequence>
<evidence type="ECO:0000313" key="15">
    <source>
        <dbReference type="Proteomes" id="UP000178873"/>
    </source>
</evidence>
<organism evidence="14 15">
    <name type="scientific">Candidatus Taylorbacteria bacterium RIFCSPHIGHO2_01_FULL_46_22b</name>
    <dbReference type="NCBI Taxonomy" id="1802301"/>
    <lineage>
        <taxon>Bacteria</taxon>
        <taxon>Candidatus Tayloriibacteriota</taxon>
    </lineage>
</organism>
<dbReference type="PROSITE" id="PS00766">
    <property type="entry name" value="THF_DHG_CYH_1"/>
    <property type="match status" value="1"/>
</dbReference>
<comment type="function">
    <text evidence="11">Catalyzes the oxidation of 5,10-methylenetetrahydrofolate to 5,10-methenyltetrahydrofolate and then the hydrolysis of 5,10-methenyltetrahydrofolate to 10-formyltetrahydrofolate.</text>
</comment>
<proteinExistence type="inferred from homology"/>
<dbReference type="PANTHER" id="PTHR48099:SF5">
    <property type="entry name" value="C-1-TETRAHYDROFOLATE SYNTHASE, CYTOPLASMIC"/>
    <property type="match status" value="1"/>
</dbReference>
<evidence type="ECO:0000256" key="5">
    <source>
        <dbReference type="ARBA" id="ARBA00022801"/>
    </source>
</evidence>
<evidence type="ECO:0000259" key="13">
    <source>
        <dbReference type="Pfam" id="PF02882"/>
    </source>
</evidence>
<keyword evidence="3 11" id="KW-0554">One-carbon metabolism</keyword>
<dbReference type="UniPathway" id="UPA00193"/>
<keyword evidence="8 11" id="KW-0368">Histidine biosynthesis</keyword>
<evidence type="ECO:0000256" key="2">
    <source>
        <dbReference type="ARBA" id="ARBA00011738"/>
    </source>
</evidence>
<comment type="pathway">
    <text evidence="1 11">One-carbon metabolism; tetrahydrofolate interconversion.</text>
</comment>
<feature type="binding site" evidence="11">
    <location>
        <position position="227"/>
    </location>
    <ligand>
        <name>NADP(+)</name>
        <dbReference type="ChEBI" id="CHEBI:58349"/>
    </ligand>
</feature>
<evidence type="ECO:0000256" key="11">
    <source>
        <dbReference type="HAMAP-Rule" id="MF_01576"/>
    </source>
</evidence>
<dbReference type="EMBL" id="MHRF01000001">
    <property type="protein sequence ID" value="OHA18777.1"/>
    <property type="molecule type" value="Genomic_DNA"/>
</dbReference>
<dbReference type="FunFam" id="3.40.50.10860:FF:000005">
    <property type="entry name" value="C-1-tetrahydrofolate synthase, cytoplasmic, putative"/>
    <property type="match status" value="1"/>
</dbReference>
<dbReference type="InterPro" id="IPR046346">
    <property type="entry name" value="Aminoacid_DH-like_N_sf"/>
</dbReference>
<dbReference type="SUPFAM" id="SSF53223">
    <property type="entry name" value="Aminoacid dehydrogenase-like, N-terminal domain"/>
    <property type="match status" value="1"/>
</dbReference>
<evidence type="ECO:0000256" key="6">
    <source>
        <dbReference type="ARBA" id="ARBA00022857"/>
    </source>
</evidence>
<dbReference type="GO" id="GO:0035999">
    <property type="term" value="P:tetrahydrofolate interconversion"/>
    <property type="evidence" value="ECO:0007669"/>
    <property type="project" value="UniProtKB-UniRule"/>
</dbReference>
<dbReference type="HAMAP" id="MF_01576">
    <property type="entry name" value="THF_DHG_CYH"/>
    <property type="match status" value="1"/>
</dbReference>
<dbReference type="STRING" id="1802301.A2664_04695"/>
<dbReference type="AlphaFoldDB" id="A0A1G2M4H9"/>
<evidence type="ECO:0000256" key="10">
    <source>
        <dbReference type="ARBA" id="ARBA00023268"/>
    </source>
</evidence>
<dbReference type="PRINTS" id="PR00085">
    <property type="entry name" value="THFDHDRGNASE"/>
</dbReference>
<feature type="domain" description="Tetrahydrofolate dehydrogenase/cyclohydrolase catalytic" evidence="12">
    <location>
        <begin position="4"/>
        <end position="115"/>
    </location>
</feature>
<keyword evidence="9 11" id="KW-0486">Methionine biosynthesis</keyword>
<gene>
    <name evidence="11" type="primary">folD</name>
    <name evidence="14" type="ORF">A2664_04695</name>
</gene>
<comment type="catalytic activity">
    <reaction evidence="11">
        <text>(6R)-5,10-methenyltetrahydrofolate + H2O = (6R)-10-formyltetrahydrofolate + H(+)</text>
        <dbReference type="Rhea" id="RHEA:23700"/>
        <dbReference type="ChEBI" id="CHEBI:15377"/>
        <dbReference type="ChEBI" id="CHEBI:15378"/>
        <dbReference type="ChEBI" id="CHEBI:57455"/>
        <dbReference type="ChEBI" id="CHEBI:195366"/>
        <dbReference type="EC" id="3.5.4.9"/>
    </reaction>
</comment>
<dbReference type="GO" id="GO:0009086">
    <property type="term" value="P:methionine biosynthetic process"/>
    <property type="evidence" value="ECO:0007669"/>
    <property type="project" value="UniProtKB-KW"/>
</dbReference>
<dbReference type="InterPro" id="IPR000672">
    <property type="entry name" value="THF_DH/CycHdrlase"/>
</dbReference>
<evidence type="ECO:0000256" key="1">
    <source>
        <dbReference type="ARBA" id="ARBA00004777"/>
    </source>
</evidence>
<protein>
    <recommendedName>
        <fullName evidence="11">Bifunctional protein FolD</fullName>
    </recommendedName>
    <domain>
        <recommendedName>
            <fullName evidence="11">Methylenetetrahydrofolate dehydrogenase</fullName>
            <ecNumber evidence="11">1.5.1.5</ecNumber>
        </recommendedName>
    </domain>
    <domain>
        <recommendedName>
            <fullName evidence="11">Methenyltetrahydrofolate cyclohydrolase</fullName>
            <ecNumber evidence="11">3.5.4.9</ecNumber>
        </recommendedName>
    </domain>
</protein>
<comment type="caution">
    <text evidence="14">The sequence shown here is derived from an EMBL/GenBank/DDBJ whole genome shotgun (WGS) entry which is preliminary data.</text>
</comment>
<dbReference type="InterPro" id="IPR020631">
    <property type="entry name" value="THF_DH/CycHdrlase_NAD-bd_dom"/>
</dbReference>
<keyword evidence="6 11" id="KW-0521">NADP</keyword>
<evidence type="ECO:0000256" key="8">
    <source>
        <dbReference type="ARBA" id="ARBA00023102"/>
    </source>
</evidence>
<dbReference type="Proteomes" id="UP000178873">
    <property type="component" value="Unassembled WGS sequence"/>
</dbReference>
<name>A0A1G2M4H9_9BACT</name>
<dbReference type="InterPro" id="IPR020630">
    <property type="entry name" value="THF_DH/CycHdrlase_cat_dom"/>
</dbReference>
<evidence type="ECO:0000256" key="7">
    <source>
        <dbReference type="ARBA" id="ARBA00023002"/>
    </source>
</evidence>
<dbReference type="GO" id="GO:0004477">
    <property type="term" value="F:methenyltetrahydrofolate cyclohydrolase activity"/>
    <property type="evidence" value="ECO:0007669"/>
    <property type="project" value="UniProtKB-UniRule"/>
</dbReference>
<dbReference type="PROSITE" id="PS00767">
    <property type="entry name" value="THF_DHG_CYH_2"/>
    <property type="match status" value="1"/>
</dbReference>
<dbReference type="PANTHER" id="PTHR48099">
    <property type="entry name" value="C-1-TETRAHYDROFOLATE SYNTHASE, CYTOPLASMIC-RELATED"/>
    <property type="match status" value="1"/>
</dbReference>
<dbReference type="Pfam" id="PF00763">
    <property type="entry name" value="THF_DHG_CYH"/>
    <property type="match status" value="1"/>
</dbReference>
<evidence type="ECO:0000313" key="14">
    <source>
        <dbReference type="EMBL" id="OHA18777.1"/>
    </source>
</evidence>
<dbReference type="EC" id="3.5.4.9" evidence="11"/>
<reference evidence="14 15" key="1">
    <citation type="journal article" date="2016" name="Nat. Commun.">
        <title>Thousands of microbial genomes shed light on interconnected biogeochemical processes in an aquifer system.</title>
        <authorList>
            <person name="Anantharaman K."/>
            <person name="Brown C.T."/>
            <person name="Hug L.A."/>
            <person name="Sharon I."/>
            <person name="Castelle C.J."/>
            <person name="Probst A.J."/>
            <person name="Thomas B.C."/>
            <person name="Singh A."/>
            <person name="Wilkins M.J."/>
            <person name="Karaoz U."/>
            <person name="Brodie E.L."/>
            <person name="Williams K.H."/>
            <person name="Hubbard S.S."/>
            <person name="Banfield J.F."/>
        </authorList>
    </citation>
    <scope>NUCLEOTIDE SEQUENCE [LARGE SCALE GENOMIC DNA]</scope>
</reference>
<comment type="similarity">
    <text evidence="11">Belongs to the tetrahydrofolate dehydrogenase/cyclohydrolase family.</text>
</comment>
<comment type="catalytic activity">
    <reaction evidence="11">
        <text>(6R)-5,10-methylene-5,6,7,8-tetrahydrofolate + NADP(+) = (6R)-5,10-methenyltetrahydrofolate + NADPH</text>
        <dbReference type="Rhea" id="RHEA:22812"/>
        <dbReference type="ChEBI" id="CHEBI:15636"/>
        <dbReference type="ChEBI" id="CHEBI:57455"/>
        <dbReference type="ChEBI" id="CHEBI:57783"/>
        <dbReference type="ChEBI" id="CHEBI:58349"/>
        <dbReference type="EC" id="1.5.1.5"/>
    </reaction>
</comment>
<dbReference type="EC" id="1.5.1.5" evidence="11"/>
<keyword evidence="10 11" id="KW-0511">Multifunctional enzyme</keyword>
<evidence type="ECO:0000256" key="3">
    <source>
        <dbReference type="ARBA" id="ARBA00022563"/>
    </source>
</evidence>
<evidence type="ECO:0000256" key="9">
    <source>
        <dbReference type="ARBA" id="ARBA00023167"/>
    </source>
</evidence>
<dbReference type="GO" id="GO:0005829">
    <property type="term" value="C:cytosol"/>
    <property type="evidence" value="ECO:0007669"/>
    <property type="project" value="TreeGrafter"/>
</dbReference>
<dbReference type="InterPro" id="IPR020867">
    <property type="entry name" value="THF_DH/CycHdrlase_CS"/>
</dbReference>
<dbReference type="InterPro" id="IPR036291">
    <property type="entry name" value="NAD(P)-bd_dom_sf"/>
</dbReference>
<dbReference type="Gene3D" id="3.40.50.720">
    <property type="entry name" value="NAD(P)-binding Rossmann-like Domain"/>
    <property type="match status" value="1"/>
</dbReference>
<comment type="caution">
    <text evidence="11">Lacks conserved residue(s) required for the propagation of feature annotation.</text>
</comment>
<keyword evidence="4 11" id="KW-0658">Purine biosynthesis</keyword>
<dbReference type="SUPFAM" id="SSF51735">
    <property type="entry name" value="NAD(P)-binding Rossmann-fold domains"/>
    <property type="match status" value="1"/>
</dbReference>
<keyword evidence="11" id="KW-0028">Amino-acid biosynthesis</keyword>
<dbReference type="Pfam" id="PF02882">
    <property type="entry name" value="THF_DHG_CYH_C"/>
    <property type="match status" value="1"/>
</dbReference>
<dbReference type="GO" id="GO:0006164">
    <property type="term" value="P:purine nucleotide biosynthetic process"/>
    <property type="evidence" value="ECO:0007669"/>
    <property type="project" value="UniProtKB-KW"/>
</dbReference>
<dbReference type="GO" id="GO:0004488">
    <property type="term" value="F:methylenetetrahydrofolate dehydrogenase (NADP+) activity"/>
    <property type="evidence" value="ECO:0007669"/>
    <property type="project" value="UniProtKB-UniRule"/>
</dbReference>
<dbReference type="Gene3D" id="3.40.50.10860">
    <property type="entry name" value="Leucine Dehydrogenase, chain A, domain 1"/>
    <property type="match status" value="1"/>
</dbReference>
<feature type="domain" description="Tetrahydrofolate dehydrogenase/cyclohydrolase NAD(P)-binding" evidence="13">
    <location>
        <begin position="135"/>
        <end position="286"/>
    </location>
</feature>
<evidence type="ECO:0000256" key="4">
    <source>
        <dbReference type="ARBA" id="ARBA00022755"/>
    </source>
</evidence>
<keyword evidence="7 11" id="KW-0560">Oxidoreductase</keyword>